<dbReference type="AlphaFoldDB" id="A0A6G1KMI7"/>
<keyword evidence="3" id="KW-1185">Reference proteome</keyword>
<reference evidence="2" key="1">
    <citation type="journal article" date="2020" name="Stud. Mycol.">
        <title>101 Dothideomycetes genomes: a test case for predicting lifestyles and emergence of pathogens.</title>
        <authorList>
            <person name="Haridas S."/>
            <person name="Albert R."/>
            <person name="Binder M."/>
            <person name="Bloem J."/>
            <person name="Labutti K."/>
            <person name="Salamov A."/>
            <person name="Andreopoulos B."/>
            <person name="Baker S."/>
            <person name="Barry K."/>
            <person name="Bills G."/>
            <person name="Bluhm B."/>
            <person name="Cannon C."/>
            <person name="Castanera R."/>
            <person name="Culley D."/>
            <person name="Daum C."/>
            <person name="Ezra D."/>
            <person name="Gonzalez J."/>
            <person name="Henrissat B."/>
            <person name="Kuo A."/>
            <person name="Liang C."/>
            <person name="Lipzen A."/>
            <person name="Lutzoni F."/>
            <person name="Magnuson J."/>
            <person name="Mondo S."/>
            <person name="Nolan M."/>
            <person name="Ohm R."/>
            <person name="Pangilinan J."/>
            <person name="Park H.-J."/>
            <person name="Ramirez L."/>
            <person name="Alfaro M."/>
            <person name="Sun H."/>
            <person name="Tritt A."/>
            <person name="Yoshinaga Y."/>
            <person name="Zwiers L.-H."/>
            <person name="Turgeon B."/>
            <person name="Goodwin S."/>
            <person name="Spatafora J."/>
            <person name="Crous P."/>
            <person name="Grigoriev I."/>
        </authorList>
    </citation>
    <scope>NUCLEOTIDE SEQUENCE</scope>
    <source>
        <strain evidence="2">CBS 279.74</strain>
    </source>
</reference>
<organism evidence="2 3">
    <name type="scientific">Pleomassaria siparia CBS 279.74</name>
    <dbReference type="NCBI Taxonomy" id="1314801"/>
    <lineage>
        <taxon>Eukaryota</taxon>
        <taxon>Fungi</taxon>
        <taxon>Dikarya</taxon>
        <taxon>Ascomycota</taxon>
        <taxon>Pezizomycotina</taxon>
        <taxon>Dothideomycetes</taxon>
        <taxon>Pleosporomycetidae</taxon>
        <taxon>Pleosporales</taxon>
        <taxon>Pleomassariaceae</taxon>
        <taxon>Pleomassaria</taxon>
    </lineage>
</organism>
<gene>
    <name evidence="2" type="ORF">K504DRAFT_462057</name>
</gene>
<feature type="region of interest" description="Disordered" evidence="1">
    <location>
        <begin position="1"/>
        <end position="45"/>
    </location>
</feature>
<dbReference type="Proteomes" id="UP000799428">
    <property type="component" value="Unassembled WGS sequence"/>
</dbReference>
<accession>A0A6G1KMI7</accession>
<dbReference type="EMBL" id="MU005765">
    <property type="protein sequence ID" value="KAF2713547.1"/>
    <property type="molecule type" value="Genomic_DNA"/>
</dbReference>
<dbReference type="OrthoDB" id="3795810at2759"/>
<evidence type="ECO:0000256" key="1">
    <source>
        <dbReference type="SAM" id="MobiDB-lite"/>
    </source>
</evidence>
<feature type="compositionally biased region" description="Low complexity" evidence="1">
    <location>
        <begin position="25"/>
        <end position="45"/>
    </location>
</feature>
<evidence type="ECO:0000313" key="2">
    <source>
        <dbReference type="EMBL" id="KAF2713547.1"/>
    </source>
</evidence>
<evidence type="ECO:0000313" key="3">
    <source>
        <dbReference type="Proteomes" id="UP000799428"/>
    </source>
</evidence>
<sequence>MVSYDPFTAQQQQQQAVEMTSLKPATTTTTTLSASSASASASASASEAEAAFELEKSQITSYEQGWDRWDGPVWPLGTVQCSLQNPTCRLTPCPEHHPAEAAFEREKAAIKSYEEGWDRWDGPVWPLGTVQCALQDPECRLGLCEEHHPAKAPTTPTQQK</sequence>
<protein>
    <submittedName>
        <fullName evidence="2">Uncharacterized protein</fullName>
    </submittedName>
</protein>
<name>A0A6G1KMI7_9PLEO</name>
<proteinExistence type="predicted"/>